<feature type="coiled-coil region" evidence="9">
    <location>
        <begin position="27"/>
        <end position="59"/>
    </location>
</feature>
<reference evidence="12 13" key="1">
    <citation type="submission" date="2014-12" db="EMBL/GenBank/DDBJ databases">
        <authorList>
            <person name="Neuveglise Cecile"/>
        </authorList>
    </citation>
    <scope>NUCLEOTIDE SEQUENCE [LARGE SCALE GENOMIC DNA]</scope>
    <source>
        <strain evidence="12 13">CBS 12615</strain>
    </source>
</reference>
<evidence type="ECO:0000256" key="8">
    <source>
        <dbReference type="ARBA" id="ARBA00023242"/>
    </source>
</evidence>
<accession>A0A0C7NDH8</accession>
<dbReference type="GO" id="GO:0000384">
    <property type="term" value="F:first spliceosomal transesterification activity"/>
    <property type="evidence" value="ECO:0007669"/>
    <property type="project" value="EnsemblFungi"/>
</dbReference>
<sequence>MGTGDLNLLKSWNPHLLKNKKKVWETEQQLLEENKRLRERQQEIEKERQINELSSLTRNGATNKEQKSGLDWMYNDEAATRETNQDFLLGKKRIQASLLNAQQSRSPQDSKNTSPSQNDIKPTRKTNVSKGNADLSRDDPFGAFQKAQQSRTVKKPNKIHKPAPNPSKRQTNDKRHVSPRKTFHNAPKDLDY</sequence>
<evidence type="ECO:0000256" key="3">
    <source>
        <dbReference type="ARBA" id="ARBA00020646"/>
    </source>
</evidence>
<evidence type="ECO:0000256" key="4">
    <source>
        <dbReference type="ARBA" id="ARBA00022664"/>
    </source>
</evidence>
<keyword evidence="5" id="KW-0747">Spliceosome</keyword>
<feature type="compositionally biased region" description="Polar residues" evidence="10">
    <location>
        <begin position="98"/>
        <end position="130"/>
    </location>
</feature>
<dbReference type="InterPro" id="IPR051376">
    <property type="entry name" value="CWC25_splicing_factor"/>
</dbReference>
<evidence type="ECO:0000313" key="12">
    <source>
        <dbReference type="EMBL" id="CEP64384.1"/>
    </source>
</evidence>
<dbReference type="PANTHER" id="PTHR16196">
    <property type="entry name" value="CELL CYCLE CONTROL PROTEIN CWF25"/>
    <property type="match status" value="1"/>
</dbReference>
<protein>
    <recommendedName>
        <fullName evidence="3">Pre-mRNA-splicing factor CWC25</fullName>
    </recommendedName>
</protein>
<dbReference type="SMART" id="SM01083">
    <property type="entry name" value="Cir_N"/>
    <property type="match status" value="1"/>
</dbReference>
<gene>
    <name evidence="12" type="ORF">LALA0_S11e02850g</name>
</gene>
<keyword evidence="4" id="KW-0507">mRNA processing</keyword>
<evidence type="ECO:0000256" key="5">
    <source>
        <dbReference type="ARBA" id="ARBA00022728"/>
    </source>
</evidence>
<evidence type="ECO:0000256" key="7">
    <source>
        <dbReference type="ARBA" id="ARBA00023187"/>
    </source>
</evidence>
<dbReference type="GO" id="GO:0005684">
    <property type="term" value="C:U2-type spliceosomal complex"/>
    <property type="evidence" value="ECO:0007669"/>
    <property type="project" value="EnsemblFungi"/>
</dbReference>
<evidence type="ECO:0000256" key="2">
    <source>
        <dbReference type="ARBA" id="ARBA00006695"/>
    </source>
</evidence>
<dbReference type="GO" id="GO:0000398">
    <property type="term" value="P:mRNA splicing, via spliceosome"/>
    <property type="evidence" value="ECO:0007669"/>
    <property type="project" value="EnsemblFungi"/>
</dbReference>
<evidence type="ECO:0000313" key="13">
    <source>
        <dbReference type="Proteomes" id="UP000054304"/>
    </source>
</evidence>
<dbReference type="Pfam" id="PF12542">
    <property type="entry name" value="CWC25"/>
    <property type="match status" value="1"/>
</dbReference>
<keyword evidence="6 9" id="KW-0175">Coiled coil</keyword>
<dbReference type="GeneID" id="34687932"/>
<dbReference type="OrthoDB" id="21123at2759"/>
<evidence type="ECO:0000256" key="1">
    <source>
        <dbReference type="ARBA" id="ARBA00004123"/>
    </source>
</evidence>
<dbReference type="Pfam" id="PF10197">
    <property type="entry name" value="Cir_N"/>
    <property type="match status" value="1"/>
</dbReference>
<dbReference type="Proteomes" id="UP000054304">
    <property type="component" value="Unassembled WGS sequence"/>
</dbReference>
<dbReference type="PANTHER" id="PTHR16196:SF0">
    <property type="entry name" value="PRE-MRNA-SPLICING FACTOR CWC25 HOMOLOG"/>
    <property type="match status" value="1"/>
</dbReference>
<name>A0A0C7NDH8_9SACH</name>
<organism evidence="12 13">
    <name type="scientific">Lachancea lanzarotensis</name>
    <dbReference type="NCBI Taxonomy" id="1245769"/>
    <lineage>
        <taxon>Eukaryota</taxon>
        <taxon>Fungi</taxon>
        <taxon>Dikarya</taxon>
        <taxon>Ascomycota</taxon>
        <taxon>Saccharomycotina</taxon>
        <taxon>Saccharomycetes</taxon>
        <taxon>Saccharomycetales</taxon>
        <taxon>Saccharomycetaceae</taxon>
        <taxon>Lachancea</taxon>
    </lineage>
</organism>
<dbReference type="InterPro" id="IPR019339">
    <property type="entry name" value="CIR_N_dom"/>
</dbReference>
<evidence type="ECO:0000259" key="11">
    <source>
        <dbReference type="SMART" id="SM01083"/>
    </source>
</evidence>
<feature type="region of interest" description="Disordered" evidence="10">
    <location>
        <begin position="98"/>
        <end position="192"/>
    </location>
</feature>
<evidence type="ECO:0000256" key="6">
    <source>
        <dbReference type="ARBA" id="ARBA00023054"/>
    </source>
</evidence>
<dbReference type="STRING" id="1245769.A0A0C7NDH8"/>
<comment type="subcellular location">
    <subcellularLocation>
        <location evidence="1">Nucleus</location>
    </subcellularLocation>
</comment>
<evidence type="ECO:0000256" key="9">
    <source>
        <dbReference type="SAM" id="Coils"/>
    </source>
</evidence>
<dbReference type="HOGENOM" id="CLU_025093_3_1_1"/>
<keyword evidence="8" id="KW-0539">Nucleus</keyword>
<dbReference type="InterPro" id="IPR022209">
    <property type="entry name" value="CWC25"/>
</dbReference>
<comment type="similarity">
    <text evidence="2">Belongs to the CWC25 family.</text>
</comment>
<evidence type="ECO:0000256" key="10">
    <source>
        <dbReference type="SAM" id="MobiDB-lite"/>
    </source>
</evidence>
<dbReference type="AlphaFoldDB" id="A0A0C7NDH8"/>
<keyword evidence="7" id="KW-0508">mRNA splicing</keyword>
<feature type="domain" description="CBF1-interacting co-repressor CIR N-terminal" evidence="11">
    <location>
        <begin position="11"/>
        <end position="47"/>
    </location>
</feature>
<proteinExistence type="inferred from homology"/>
<dbReference type="EMBL" id="LN736370">
    <property type="protein sequence ID" value="CEP64384.1"/>
    <property type="molecule type" value="Genomic_DNA"/>
</dbReference>
<dbReference type="GO" id="GO:0000974">
    <property type="term" value="C:Prp19 complex"/>
    <property type="evidence" value="ECO:0007669"/>
    <property type="project" value="EnsemblFungi"/>
</dbReference>
<feature type="compositionally biased region" description="Basic residues" evidence="10">
    <location>
        <begin position="152"/>
        <end position="161"/>
    </location>
</feature>
<keyword evidence="13" id="KW-1185">Reference proteome</keyword>
<dbReference type="RefSeq" id="XP_022630592.1">
    <property type="nucleotide sequence ID" value="XM_022775218.1"/>
</dbReference>